<gene>
    <name evidence="1" type="ORF">OWV82_001479</name>
</gene>
<sequence length="181" mass="21675">MDECIEAIYDEMRSLHENYTFELVKLSEGRKALKNKWMFRIKQDEHSLRCNIRQDLLLKVLGRGKTLILEIFSPVVKMTSIHIVLGLAVSLNLEIEQMDVKIALLYDDLEEEIYIEQPEKFKEDYLCKLKKRFYGLKQVLRQWYKKFESVMWEQDYKKTTSDSCVLCKSSWVMILSFFYST</sequence>
<dbReference type="Proteomes" id="UP001164539">
    <property type="component" value="Chromosome 1"/>
</dbReference>
<comment type="caution">
    <text evidence="1">The sequence shown here is derived from an EMBL/GenBank/DDBJ whole genome shotgun (WGS) entry which is preliminary data.</text>
</comment>
<evidence type="ECO:0000313" key="2">
    <source>
        <dbReference type="Proteomes" id="UP001164539"/>
    </source>
</evidence>
<name>A0ACC1YXY7_MELAZ</name>
<organism evidence="1 2">
    <name type="scientific">Melia azedarach</name>
    <name type="common">Chinaberry tree</name>
    <dbReference type="NCBI Taxonomy" id="155640"/>
    <lineage>
        <taxon>Eukaryota</taxon>
        <taxon>Viridiplantae</taxon>
        <taxon>Streptophyta</taxon>
        <taxon>Embryophyta</taxon>
        <taxon>Tracheophyta</taxon>
        <taxon>Spermatophyta</taxon>
        <taxon>Magnoliopsida</taxon>
        <taxon>eudicotyledons</taxon>
        <taxon>Gunneridae</taxon>
        <taxon>Pentapetalae</taxon>
        <taxon>rosids</taxon>
        <taxon>malvids</taxon>
        <taxon>Sapindales</taxon>
        <taxon>Meliaceae</taxon>
        <taxon>Melia</taxon>
    </lineage>
</organism>
<evidence type="ECO:0000313" key="1">
    <source>
        <dbReference type="EMBL" id="KAJ4728570.1"/>
    </source>
</evidence>
<dbReference type="EMBL" id="CM051394">
    <property type="protein sequence ID" value="KAJ4728570.1"/>
    <property type="molecule type" value="Genomic_DNA"/>
</dbReference>
<accession>A0ACC1YXY7</accession>
<keyword evidence="2" id="KW-1185">Reference proteome</keyword>
<proteinExistence type="predicted"/>
<protein>
    <submittedName>
        <fullName evidence="1">Retrovirus-related Pol polyprotein from transposon TNT 1-94</fullName>
    </submittedName>
</protein>
<reference evidence="1 2" key="1">
    <citation type="journal article" date="2023" name="Science">
        <title>Complex scaffold remodeling in plant triterpene biosynthesis.</title>
        <authorList>
            <person name="De La Pena R."/>
            <person name="Hodgson H."/>
            <person name="Liu J.C."/>
            <person name="Stephenson M.J."/>
            <person name="Martin A.C."/>
            <person name="Owen C."/>
            <person name="Harkess A."/>
            <person name="Leebens-Mack J."/>
            <person name="Jimenez L.E."/>
            <person name="Osbourn A."/>
            <person name="Sattely E.S."/>
        </authorList>
    </citation>
    <scope>NUCLEOTIDE SEQUENCE [LARGE SCALE GENOMIC DNA]</scope>
    <source>
        <strain evidence="2">cv. JPN11</strain>
        <tissue evidence="1">Leaf</tissue>
    </source>
</reference>